<evidence type="ECO:0000313" key="1">
    <source>
        <dbReference type="EMBL" id="KAF4617619.1"/>
    </source>
</evidence>
<dbReference type="EMBL" id="JAACJL010000030">
    <property type="protein sequence ID" value="KAF4617619.1"/>
    <property type="molecule type" value="Genomic_DNA"/>
</dbReference>
<name>A0A8H4QVG3_9AGAR</name>
<comment type="caution">
    <text evidence="1">The sequence shown here is derived from an EMBL/GenBank/DDBJ whole genome shotgun (WGS) entry which is preliminary data.</text>
</comment>
<dbReference type="Proteomes" id="UP000521872">
    <property type="component" value="Unassembled WGS sequence"/>
</dbReference>
<proteinExistence type="predicted"/>
<dbReference type="AlphaFoldDB" id="A0A8H4QVG3"/>
<dbReference type="SUPFAM" id="SSF52047">
    <property type="entry name" value="RNI-like"/>
    <property type="match status" value="1"/>
</dbReference>
<reference evidence="1 2" key="1">
    <citation type="submission" date="2019-12" db="EMBL/GenBank/DDBJ databases">
        <authorList>
            <person name="Floudas D."/>
            <person name="Bentzer J."/>
            <person name="Ahren D."/>
            <person name="Johansson T."/>
            <person name="Persson P."/>
            <person name="Tunlid A."/>
        </authorList>
    </citation>
    <scope>NUCLEOTIDE SEQUENCE [LARGE SCALE GENOMIC DNA]</scope>
    <source>
        <strain evidence="1 2">CBS 102.39</strain>
    </source>
</reference>
<accession>A0A8H4QVG3</accession>
<keyword evidence="2" id="KW-1185">Reference proteome</keyword>
<protein>
    <submittedName>
        <fullName evidence="1">Uncharacterized protein</fullName>
    </submittedName>
</protein>
<evidence type="ECO:0000313" key="2">
    <source>
        <dbReference type="Proteomes" id="UP000521872"/>
    </source>
</evidence>
<sequence length="345" mass="39632">MDMSLSWLSKLRSFTLRQDLELDPLLGLLRGMPLLETLEITRFSASGVGLIHQESPVSLPKLSSLRLEDWEPTDTVTFLESISTSPGCCLSMSNQPRDMFASHQQDSTRAHGVFMRYMQDYFEHHRVTNLSLSYNHSYLEIRENTLISKGHPFNFSVWITNSPDNSSFLRLLLTSPFFAYVRQLDLSNSERSIPYAPSAFSSVETLDLRLTGLESLLKYLEGHDLLVRLRTLILHGRELRPEYGRWLHGVLEKRRQISRPISVLDLRNIDGMTCNLDALDDLVGLWILFPYSSSRSEESYVCGTGRPELLRFADPKHYTLYQPSYISRRLPGDKTTRTYGWSGQT</sequence>
<organism evidence="1 2">
    <name type="scientific">Agrocybe pediades</name>
    <dbReference type="NCBI Taxonomy" id="84607"/>
    <lineage>
        <taxon>Eukaryota</taxon>
        <taxon>Fungi</taxon>
        <taxon>Dikarya</taxon>
        <taxon>Basidiomycota</taxon>
        <taxon>Agaricomycotina</taxon>
        <taxon>Agaricomycetes</taxon>
        <taxon>Agaricomycetidae</taxon>
        <taxon>Agaricales</taxon>
        <taxon>Agaricineae</taxon>
        <taxon>Strophariaceae</taxon>
        <taxon>Agrocybe</taxon>
    </lineage>
</organism>
<gene>
    <name evidence="1" type="ORF">D9613_006215</name>
</gene>